<keyword evidence="1" id="KW-0812">Transmembrane</keyword>
<evidence type="ECO:0000313" key="3">
    <source>
        <dbReference type="EMBL" id="WNG50387.1"/>
    </source>
</evidence>
<feature type="transmembrane region" description="Helical" evidence="1">
    <location>
        <begin position="143"/>
        <end position="163"/>
    </location>
</feature>
<evidence type="ECO:0000259" key="2">
    <source>
        <dbReference type="Pfam" id="PF01757"/>
    </source>
</evidence>
<dbReference type="RefSeq" id="WP_395809395.1">
    <property type="nucleotide sequence ID" value="NZ_CP043494.1"/>
</dbReference>
<evidence type="ECO:0000256" key="1">
    <source>
        <dbReference type="SAM" id="Phobius"/>
    </source>
</evidence>
<reference evidence="3 4" key="1">
    <citation type="submission" date="2019-08" db="EMBL/GenBank/DDBJ databases">
        <title>Archangium and Cystobacter genomes.</title>
        <authorList>
            <person name="Chen I.-C.K."/>
            <person name="Wielgoss S."/>
        </authorList>
    </citation>
    <scope>NUCLEOTIDE SEQUENCE [LARGE SCALE GENOMIC DNA]</scope>
    <source>
        <strain evidence="3 4">Cbm 6</strain>
    </source>
</reference>
<proteinExistence type="predicted"/>
<keyword evidence="1" id="KW-0472">Membrane</keyword>
<dbReference type="InterPro" id="IPR002656">
    <property type="entry name" value="Acyl_transf_3_dom"/>
</dbReference>
<feature type="domain" description="Acyltransferase 3" evidence="2">
    <location>
        <begin position="20"/>
        <end position="323"/>
    </location>
</feature>
<dbReference type="Proteomes" id="UP001611383">
    <property type="component" value="Chromosome"/>
</dbReference>
<dbReference type="EMBL" id="CP043494">
    <property type="protein sequence ID" value="WNG50387.1"/>
    <property type="molecule type" value="Genomic_DNA"/>
</dbReference>
<dbReference type="InterPro" id="IPR050879">
    <property type="entry name" value="Acyltransferase_3"/>
</dbReference>
<feature type="transmembrane region" description="Helical" evidence="1">
    <location>
        <begin position="60"/>
        <end position="77"/>
    </location>
</feature>
<dbReference type="PANTHER" id="PTHR23028:SF131">
    <property type="entry name" value="BLR2367 PROTEIN"/>
    <property type="match status" value="1"/>
</dbReference>
<feature type="transmembrane region" description="Helical" evidence="1">
    <location>
        <begin position="272"/>
        <end position="294"/>
    </location>
</feature>
<dbReference type="Pfam" id="PF01757">
    <property type="entry name" value="Acyl_transf_3"/>
    <property type="match status" value="1"/>
</dbReference>
<protein>
    <submittedName>
        <fullName evidence="3">Acyltransferase</fullName>
    </submittedName>
</protein>
<evidence type="ECO:0000313" key="4">
    <source>
        <dbReference type="Proteomes" id="UP001611383"/>
    </source>
</evidence>
<keyword evidence="3" id="KW-0012">Acyltransferase</keyword>
<keyword evidence="3" id="KW-0808">Transferase</keyword>
<dbReference type="PANTHER" id="PTHR23028">
    <property type="entry name" value="ACETYLTRANSFERASE"/>
    <property type="match status" value="1"/>
</dbReference>
<keyword evidence="1" id="KW-1133">Transmembrane helix</keyword>
<gene>
    <name evidence="3" type="ORF">F0U60_44330</name>
</gene>
<sequence>MFQRTSPSDASGATPHRLLELDALRGIAALIVVLFHYTTHYDRVYGHSAPLCVQVPFGKYGVQLFFAISGFVILMSLERIERARDFLLGRVARLYPAYWAGLVLTFTVVTVFGLPQREVSAAAALVNLSMFQEFFRVPHVDGVYWTLTVELSFYALVLVLLSARMLGKVISLFIVLVALQTLAELGLQAMGWADAARFAGRPHLQFFALGVLAFKWSRGEVPLRAALALTGVCLAHELLVGSTTTVIVFGVVLGVAYALSTGAMRWLAWRPLTFLGFISYPLYLLHQNIGYLIILRLEATGWRPEAAVVAALAAALLLATVVTHLVEQPALRFYRRWRKRSHARASVPATE</sequence>
<accession>A0ABY9X4S9</accession>
<organism evidence="3 4">
    <name type="scientific">Archangium minus</name>
    <dbReference type="NCBI Taxonomy" id="83450"/>
    <lineage>
        <taxon>Bacteria</taxon>
        <taxon>Pseudomonadati</taxon>
        <taxon>Myxococcota</taxon>
        <taxon>Myxococcia</taxon>
        <taxon>Myxococcales</taxon>
        <taxon>Cystobacterineae</taxon>
        <taxon>Archangiaceae</taxon>
        <taxon>Archangium</taxon>
    </lineage>
</organism>
<feature type="transmembrane region" description="Helical" evidence="1">
    <location>
        <begin position="238"/>
        <end position="260"/>
    </location>
</feature>
<feature type="transmembrane region" description="Helical" evidence="1">
    <location>
        <begin position="306"/>
        <end position="326"/>
    </location>
</feature>
<keyword evidence="4" id="KW-1185">Reference proteome</keyword>
<feature type="transmembrane region" description="Helical" evidence="1">
    <location>
        <begin position="170"/>
        <end position="193"/>
    </location>
</feature>
<feature type="transmembrane region" description="Helical" evidence="1">
    <location>
        <begin position="21"/>
        <end position="40"/>
    </location>
</feature>
<feature type="transmembrane region" description="Helical" evidence="1">
    <location>
        <begin position="97"/>
        <end position="115"/>
    </location>
</feature>
<name>A0ABY9X4S9_9BACT</name>
<dbReference type="GO" id="GO:0016746">
    <property type="term" value="F:acyltransferase activity"/>
    <property type="evidence" value="ECO:0007669"/>
    <property type="project" value="UniProtKB-KW"/>
</dbReference>